<comment type="caution">
    <text evidence="2">The sequence shown here is derived from an EMBL/GenBank/DDBJ whole genome shotgun (WGS) entry which is preliminary data.</text>
</comment>
<evidence type="ECO:0000313" key="2">
    <source>
        <dbReference type="EMBL" id="MEZ0476423.1"/>
    </source>
</evidence>
<feature type="compositionally biased region" description="Low complexity" evidence="1">
    <location>
        <begin position="13"/>
        <end position="22"/>
    </location>
</feature>
<protein>
    <submittedName>
        <fullName evidence="2">Uncharacterized protein</fullName>
    </submittedName>
</protein>
<accession>A0ABV4HUY8</accession>
<gene>
    <name evidence="2" type="ORF">AB6713_17650</name>
</gene>
<dbReference type="RefSeq" id="WP_370565698.1">
    <property type="nucleotide sequence ID" value="NZ_JBFWIB010000022.1"/>
</dbReference>
<keyword evidence="3" id="KW-1185">Reference proteome</keyword>
<evidence type="ECO:0000256" key="1">
    <source>
        <dbReference type="SAM" id="MobiDB-lite"/>
    </source>
</evidence>
<dbReference type="Proteomes" id="UP001566331">
    <property type="component" value="Unassembled WGS sequence"/>
</dbReference>
<reference evidence="2 3" key="1">
    <citation type="submission" date="2024-07" db="EMBL/GenBank/DDBJ databases">
        <title>Luteimonas salilacus sp. nov., isolated from the shore soil of Salt Lake in Tibet of China.</title>
        <authorList>
            <person name="Zhang X."/>
            <person name="Li A."/>
        </authorList>
    </citation>
    <scope>NUCLEOTIDE SEQUENCE [LARGE SCALE GENOMIC DNA]</scope>
    <source>
        <strain evidence="2 3">B3-2-R+30</strain>
    </source>
</reference>
<sequence length="85" mass="8993">MRAMPRAIRRPRIAATGAPAGPRLRRPPDAVGITGIARMAPACDRSIGSGPAPYLQGAMARLAFGNGIHRRRMVSPDDSQSQAMS</sequence>
<organism evidence="2 3">
    <name type="scientific">Luteimonas salinilitoris</name>
    <dbReference type="NCBI Taxonomy" id="3237697"/>
    <lineage>
        <taxon>Bacteria</taxon>
        <taxon>Pseudomonadati</taxon>
        <taxon>Pseudomonadota</taxon>
        <taxon>Gammaproteobacteria</taxon>
        <taxon>Lysobacterales</taxon>
        <taxon>Lysobacteraceae</taxon>
        <taxon>Luteimonas</taxon>
    </lineage>
</organism>
<evidence type="ECO:0000313" key="3">
    <source>
        <dbReference type="Proteomes" id="UP001566331"/>
    </source>
</evidence>
<proteinExistence type="predicted"/>
<feature type="region of interest" description="Disordered" evidence="1">
    <location>
        <begin position="1"/>
        <end position="27"/>
    </location>
</feature>
<name>A0ABV4HUY8_9GAMM</name>
<dbReference type="EMBL" id="JBFWIC010000035">
    <property type="protein sequence ID" value="MEZ0476423.1"/>
    <property type="molecule type" value="Genomic_DNA"/>
</dbReference>